<sequence>MRRTRQIHCHKLVADTAKGMAAAMYEELAKNNGWYALNPNQSVFVEKAYGSLIEQARQILANMLSSKTVEEQQKEIIFDALLKDKSLQQGRGARNRVIDLH</sequence>
<evidence type="ECO:0000313" key="1">
    <source>
        <dbReference type="EMBL" id="CAB4142299.1"/>
    </source>
</evidence>
<reference evidence="1" key="1">
    <citation type="submission" date="2020-04" db="EMBL/GenBank/DDBJ databases">
        <authorList>
            <person name="Chiriac C."/>
            <person name="Salcher M."/>
            <person name="Ghai R."/>
            <person name="Kavagutti S V."/>
        </authorList>
    </citation>
    <scope>NUCLEOTIDE SEQUENCE</scope>
</reference>
<dbReference type="EMBL" id="LR796419">
    <property type="protein sequence ID" value="CAB4142299.1"/>
    <property type="molecule type" value="Genomic_DNA"/>
</dbReference>
<accession>A0A6J5MF02</accession>
<gene>
    <name evidence="2" type="ORF">UFOVP1414_72</name>
    <name evidence="1" type="ORF">UFOVP442_5</name>
</gene>
<evidence type="ECO:0000313" key="2">
    <source>
        <dbReference type="EMBL" id="CAB4211976.1"/>
    </source>
</evidence>
<proteinExistence type="predicted"/>
<name>A0A6J5MF02_9CAUD</name>
<dbReference type="EMBL" id="LR797380">
    <property type="protein sequence ID" value="CAB4211976.1"/>
    <property type="molecule type" value="Genomic_DNA"/>
</dbReference>
<organism evidence="1">
    <name type="scientific">uncultured Caudovirales phage</name>
    <dbReference type="NCBI Taxonomy" id="2100421"/>
    <lineage>
        <taxon>Viruses</taxon>
        <taxon>Duplodnaviria</taxon>
        <taxon>Heunggongvirae</taxon>
        <taxon>Uroviricota</taxon>
        <taxon>Caudoviricetes</taxon>
        <taxon>Peduoviridae</taxon>
        <taxon>Maltschvirus</taxon>
        <taxon>Maltschvirus maltsch</taxon>
    </lineage>
</organism>
<protein>
    <submittedName>
        <fullName evidence="1">Uncharacterized protein</fullName>
    </submittedName>
</protein>